<keyword evidence="4" id="KW-1185">Reference proteome</keyword>
<dbReference type="GO" id="GO:0005737">
    <property type="term" value="C:cytoplasm"/>
    <property type="evidence" value="ECO:0007669"/>
    <property type="project" value="TreeGrafter"/>
</dbReference>
<dbReference type="GO" id="GO:0005524">
    <property type="term" value="F:ATP binding"/>
    <property type="evidence" value="ECO:0007669"/>
    <property type="project" value="InterPro"/>
</dbReference>
<dbReference type="HOGENOM" id="CLU_566340_0_0_1"/>
<feature type="domain" description="Protein kinase" evidence="2">
    <location>
        <begin position="131"/>
        <end position="416"/>
    </location>
</feature>
<reference evidence="3 4" key="1">
    <citation type="journal article" date="2011" name="PLoS Pathog.">
        <title>Endophytic Life Strategies Decoded by Genome and Transcriptome Analyses of the Mutualistic Root Symbiont Piriformospora indica.</title>
        <authorList>
            <person name="Zuccaro A."/>
            <person name="Lahrmann U."/>
            <person name="Guldener U."/>
            <person name="Langen G."/>
            <person name="Pfiffi S."/>
            <person name="Biedenkopf D."/>
            <person name="Wong P."/>
            <person name="Samans B."/>
            <person name="Grimm C."/>
            <person name="Basiewicz M."/>
            <person name="Murat C."/>
            <person name="Martin F."/>
            <person name="Kogel K.H."/>
        </authorList>
    </citation>
    <scope>NUCLEOTIDE SEQUENCE [LARGE SCALE GENOMIC DNA]</scope>
    <source>
        <strain evidence="3 4">DSM 11827</strain>
    </source>
</reference>
<dbReference type="PROSITE" id="PS50011">
    <property type="entry name" value="PROTEIN_KINASE_DOM"/>
    <property type="match status" value="1"/>
</dbReference>
<dbReference type="GO" id="GO:0007165">
    <property type="term" value="P:signal transduction"/>
    <property type="evidence" value="ECO:0007669"/>
    <property type="project" value="TreeGrafter"/>
</dbReference>
<dbReference type="SUPFAM" id="SSF56112">
    <property type="entry name" value="Protein kinase-like (PK-like)"/>
    <property type="match status" value="1"/>
</dbReference>
<feature type="compositionally biased region" description="Polar residues" evidence="1">
    <location>
        <begin position="25"/>
        <end position="57"/>
    </location>
</feature>
<name>G4TYK9_SERID</name>
<dbReference type="STRING" id="1109443.G4TYK9"/>
<protein>
    <recommendedName>
        <fullName evidence="2">Protein kinase domain-containing protein</fullName>
    </recommendedName>
</protein>
<organism evidence="3 4">
    <name type="scientific">Serendipita indica (strain DSM 11827)</name>
    <name type="common">Root endophyte fungus</name>
    <name type="synonym">Piriformospora indica</name>
    <dbReference type="NCBI Taxonomy" id="1109443"/>
    <lineage>
        <taxon>Eukaryota</taxon>
        <taxon>Fungi</taxon>
        <taxon>Dikarya</taxon>
        <taxon>Basidiomycota</taxon>
        <taxon>Agaricomycotina</taxon>
        <taxon>Agaricomycetes</taxon>
        <taxon>Sebacinales</taxon>
        <taxon>Serendipitaceae</taxon>
        <taxon>Serendipita</taxon>
    </lineage>
</organism>
<dbReference type="InterPro" id="IPR000719">
    <property type="entry name" value="Prot_kinase_dom"/>
</dbReference>
<dbReference type="Proteomes" id="UP000007148">
    <property type="component" value="Unassembled WGS sequence"/>
</dbReference>
<comment type="caution">
    <text evidence="3">The sequence shown here is derived from an EMBL/GenBank/DDBJ whole genome shotgun (WGS) entry which is preliminary data.</text>
</comment>
<dbReference type="InParanoid" id="G4TYK9"/>
<dbReference type="OrthoDB" id="4062651at2759"/>
<feature type="region of interest" description="Disordered" evidence="1">
    <location>
        <begin position="1"/>
        <end position="61"/>
    </location>
</feature>
<dbReference type="EMBL" id="CAFZ01000734">
    <property type="protein sequence ID" value="CCA76402.1"/>
    <property type="molecule type" value="Genomic_DNA"/>
</dbReference>
<dbReference type="InterPro" id="IPR050167">
    <property type="entry name" value="Ser_Thr_protein_kinase"/>
</dbReference>
<dbReference type="Pfam" id="PF00069">
    <property type="entry name" value="Pkinase"/>
    <property type="match status" value="1"/>
</dbReference>
<accession>G4TYK9</accession>
<dbReference type="InterPro" id="IPR011009">
    <property type="entry name" value="Kinase-like_dom_sf"/>
</dbReference>
<gene>
    <name evidence="3" type="ORF">PIIN_10395</name>
</gene>
<evidence type="ECO:0000256" key="1">
    <source>
        <dbReference type="SAM" id="MobiDB-lite"/>
    </source>
</evidence>
<dbReference type="PANTHER" id="PTHR23257">
    <property type="entry name" value="SERINE-THREONINE PROTEIN KINASE"/>
    <property type="match status" value="1"/>
</dbReference>
<sequence length="431" mass="47859">MRRAVKYSLRDSRVSSQRNPAPASSPLTQESDSPRSITGNATYTSQKTPLQPQSSKTSHFESVDDILEDDHGSFGYLAQGVETSRISLNEVVSSLNDSAHPPSIPSLAAHTAVRHTFTNDVPDIRASPTLPRGILKRGISRVTSVYIHRAKSTTAHIRPSFKVSMMTAIVAIKVVKPVGPTHSIRRRRRREVITGMNLHHMNILPVYGVVMDSFGPFGGIVTPWCMNGNAVQYLHKYNLSPLERYRLWRGVVDGLVYLHSYEPQIIHGDVKPPFVSHGRGDNGGCEWLGGINTTSAHTGTPRYLAPEQVDLNRPSQPTTATDVYAVTCIGFEFIYLVVPYAHREHNLQGQIFHDIRHGVPPAPRPRTATVQNSSSSDDTAILSFVDGIVILWDILELCWSRDPRRRPSAADLRAWLVQYEGVIVDALDNRV</sequence>
<evidence type="ECO:0000259" key="2">
    <source>
        <dbReference type="PROSITE" id="PS50011"/>
    </source>
</evidence>
<evidence type="ECO:0000313" key="4">
    <source>
        <dbReference type="Proteomes" id="UP000007148"/>
    </source>
</evidence>
<dbReference type="AlphaFoldDB" id="G4TYK9"/>
<dbReference type="eggNOG" id="KOG0584">
    <property type="taxonomic scope" value="Eukaryota"/>
</dbReference>
<dbReference type="GO" id="GO:0004672">
    <property type="term" value="F:protein kinase activity"/>
    <property type="evidence" value="ECO:0007669"/>
    <property type="project" value="InterPro"/>
</dbReference>
<proteinExistence type="predicted"/>
<dbReference type="Gene3D" id="1.10.510.10">
    <property type="entry name" value="Transferase(Phosphotransferase) domain 1"/>
    <property type="match status" value="1"/>
</dbReference>
<evidence type="ECO:0000313" key="3">
    <source>
        <dbReference type="EMBL" id="CCA76402.1"/>
    </source>
</evidence>